<reference evidence="4 5" key="1">
    <citation type="journal article" date="2017" name="Nat. Ecol. Evol.">
        <title>Scallop genome provides insights into evolution of bilaterian karyotype and development.</title>
        <authorList>
            <person name="Wang S."/>
            <person name="Zhang J."/>
            <person name="Jiao W."/>
            <person name="Li J."/>
            <person name="Xun X."/>
            <person name="Sun Y."/>
            <person name="Guo X."/>
            <person name="Huan P."/>
            <person name="Dong B."/>
            <person name="Zhang L."/>
            <person name="Hu X."/>
            <person name="Sun X."/>
            <person name="Wang J."/>
            <person name="Zhao C."/>
            <person name="Wang Y."/>
            <person name="Wang D."/>
            <person name="Huang X."/>
            <person name="Wang R."/>
            <person name="Lv J."/>
            <person name="Li Y."/>
            <person name="Zhang Z."/>
            <person name="Liu B."/>
            <person name="Lu W."/>
            <person name="Hui Y."/>
            <person name="Liang J."/>
            <person name="Zhou Z."/>
            <person name="Hou R."/>
            <person name="Li X."/>
            <person name="Liu Y."/>
            <person name="Li H."/>
            <person name="Ning X."/>
            <person name="Lin Y."/>
            <person name="Zhao L."/>
            <person name="Xing Q."/>
            <person name="Dou J."/>
            <person name="Li Y."/>
            <person name="Mao J."/>
            <person name="Guo H."/>
            <person name="Dou H."/>
            <person name="Li T."/>
            <person name="Mu C."/>
            <person name="Jiang W."/>
            <person name="Fu Q."/>
            <person name="Fu X."/>
            <person name="Miao Y."/>
            <person name="Liu J."/>
            <person name="Yu Q."/>
            <person name="Li R."/>
            <person name="Liao H."/>
            <person name="Li X."/>
            <person name="Kong Y."/>
            <person name="Jiang Z."/>
            <person name="Chourrout D."/>
            <person name="Li R."/>
            <person name="Bao Z."/>
        </authorList>
    </citation>
    <scope>NUCLEOTIDE SEQUENCE [LARGE SCALE GENOMIC DNA]</scope>
    <source>
        <strain evidence="4 5">PY_sf001</strain>
    </source>
</reference>
<evidence type="ECO:0000313" key="4">
    <source>
        <dbReference type="EMBL" id="OWF36366.1"/>
    </source>
</evidence>
<keyword evidence="1" id="KW-0328">Glycosyltransferase</keyword>
<feature type="domain" description="PARP catalytic" evidence="3">
    <location>
        <begin position="612"/>
        <end position="983"/>
    </location>
</feature>
<dbReference type="PROSITE" id="PS51059">
    <property type="entry name" value="PARP_CATALYTIC"/>
    <property type="match status" value="1"/>
</dbReference>
<feature type="region of interest" description="Disordered" evidence="2">
    <location>
        <begin position="1"/>
        <end position="20"/>
    </location>
</feature>
<organism evidence="4 5">
    <name type="scientific">Mizuhopecten yessoensis</name>
    <name type="common">Japanese scallop</name>
    <name type="synonym">Patinopecten yessoensis</name>
    <dbReference type="NCBI Taxonomy" id="6573"/>
    <lineage>
        <taxon>Eukaryota</taxon>
        <taxon>Metazoa</taxon>
        <taxon>Spiralia</taxon>
        <taxon>Lophotrochozoa</taxon>
        <taxon>Mollusca</taxon>
        <taxon>Bivalvia</taxon>
        <taxon>Autobranchia</taxon>
        <taxon>Pteriomorphia</taxon>
        <taxon>Pectinida</taxon>
        <taxon>Pectinoidea</taxon>
        <taxon>Pectinidae</taxon>
        <taxon>Mizuhopecten</taxon>
    </lineage>
</organism>
<feature type="compositionally biased region" description="Low complexity" evidence="2">
    <location>
        <begin position="369"/>
        <end position="386"/>
    </location>
</feature>
<dbReference type="SUPFAM" id="SSF56399">
    <property type="entry name" value="ADP-ribosylation"/>
    <property type="match status" value="2"/>
</dbReference>
<dbReference type="GO" id="GO:0005634">
    <property type="term" value="C:nucleus"/>
    <property type="evidence" value="ECO:0007669"/>
    <property type="project" value="TreeGrafter"/>
</dbReference>
<feature type="region of interest" description="Disordered" evidence="2">
    <location>
        <begin position="289"/>
        <end position="310"/>
    </location>
</feature>
<feature type="region of interest" description="Disordered" evidence="2">
    <location>
        <begin position="531"/>
        <end position="562"/>
    </location>
</feature>
<feature type="compositionally biased region" description="Polar residues" evidence="2">
    <location>
        <begin position="128"/>
        <end position="137"/>
    </location>
</feature>
<dbReference type="InterPro" id="IPR012317">
    <property type="entry name" value="Poly(ADP-ribose)pol_cat_dom"/>
</dbReference>
<dbReference type="Pfam" id="PF00644">
    <property type="entry name" value="PARP"/>
    <property type="match status" value="1"/>
</dbReference>
<evidence type="ECO:0000313" key="5">
    <source>
        <dbReference type="Proteomes" id="UP000242188"/>
    </source>
</evidence>
<keyword evidence="1" id="KW-0520">NAD</keyword>
<keyword evidence="5" id="KW-1185">Reference proteome</keyword>
<accession>A0A210PIW5</accession>
<dbReference type="InterPro" id="IPR051712">
    <property type="entry name" value="ARTD-AVP"/>
</dbReference>
<evidence type="ECO:0000256" key="2">
    <source>
        <dbReference type="SAM" id="MobiDB-lite"/>
    </source>
</evidence>
<feature type="compositionally biased region" description="Acidic residues" evidence="2">
    <location>
        <begin position="106"/>
        <end position="127"/>
    </location>
</feature>
<gene>
    <name evidence="4" type="ORF">KP79_PYT17985</name>
</gene>
<feature type="region of interest" description="Disordered" evidence="2">
    <location>
        <begin position="87"/>
        <end position="164"/>
    </location>
</feature>
<evidence type="ECO:0000259" key="3">
    <source>
        <dbReference type="PROSITE" id="PS51059"/>
    </source>
</evidence>
<dbReference type="GO" id="GO:1990404">
    <property type="term" value="F:NAD+-protein mono-ADP-ribosyltransferase activity"/>
    <property type="evidence" value="ECO:0007669"/>
    <property type="project" value="TreeGrafter"/>
</dbReference>
<dbReference type="Proteomes" id="UP000242188">
    <property type="component" value="Unassembled WGS sequence"/>
</dbReference>
<dbReference type="EC" id="2.4.2.-" evidence="1"/>
<sequence>MNSSPDTPILINSDEDEDDSDVEFIHEEKNEDLDVIFVSQSTTTLVTPKCDEQHTGCGHVIPSVPSRNMSISSSLDMTLTIEDRDLNSPLDLSSKKGPSDFSDISEASDDSDDDDSSAIDDMDDDSDVIQSLVSGSSKGVDRGDIGCRLNSGGNGDNLMQPLQDSSLTSNGVSPIDVLDSSDVTMAVVSSSDTSPPTAGQGCVLSVPSPHVADLDIKPHIPHYKTDKMEPFIHVGAKTKDGMIPKGAPVLARPKDLQSTSKGVSKDEEMSSGDIWDSLKKDLDFLNDTPSCPSAQSSLPYPGGTGPGTLSISKILDPTHPPSKCMNTPAQSSNNFSISSILNSSASTDSNIRLSQGHVKDKVNTSHIHVSSTPKSDTSPSTSMSVDDLAYNNSLNKQLPPKKQQRCMRQFSCPSLRKGGPTKPVTSPKSQNSCIGWEKCSYCQVSLMGLKSSRCLQGHVTCGMCLEEKVKLVLTGKTKESLRCVQSGCDSYYPMSELKQSLPNIVVEILEDKLDNDYIDYIANMILKNAGASSPPSSNSAPSTSSSASSFSSSASSSSVPSTSAVPMAMIDDSLGASTSQQPSKGLEFKDAMETAKPEPLTVKKEPMMEDCPPNWTPMDKRSSYFMVPLEPESQEYVDVALKFHNSMKFPAADITKIFRVQNPILWKYYTVKRTEMIIENDGLDIQENSLFHGTTSSVLDAICKKGFDWRVCGKNATVYGQGSYFAVNASYSHMYTDNGNENRRRGRVVTLLSGMPRPMPAHVPYLSTSTSNVLSQQIGFSPTTIQVYTPPTSISSLPTGTNNVPLSNITPSNPASSSHLVAQGLVAPPTLNKGSNNSSLVPQQQAASSSVQQLAPGPIRNRYLTTQLSIRSRLMMRRDSMSELKNPSIPTPIGQPALGNPADLLPSNKTVHRMFLAKVLVGKYTGGHSGLRKPPPLYPCTDPYGKCYDSCVDNIHNPKIFVIFDTAQAYPSYVLEYHCEEGQ</sequence>
<name>A0A210PIW5_MIZYE</name>
<feature type="region of interest" description="Disordered" evidence="2">
    <location>
        <begin position="357"/>
        <end position="386"/>
    </location>
</feature>
<dbReference type="Gene3D" id="3.90.228.10">
    <property type="match status" value="2"/>
</dbReference>
<keyword evidence="1" id="KW-0808">Transferase</keyword>
<proteinExistence type="predicted"/>
<dbReference type="EMBL" id="NEDP02076632">
    <property type="protein sequence ID" value="OWF36366.1"/>
    <property type="molecule type" value="Genomic_DNA"/>
</dbReference>
<dbReference type="PANTHER" id="PTHR45740:SF7">
    <property type="entry name" value="PROTEIN MONO-ADP-RIBOSYLTRANSFERASE TIPARP"/>
    <property type="match status" value="1"/>
</dbReference>
<feature type="compositionally biased region" description="Low complexity" evidence="2">
    <location>
        <begin position="838"/>
        <end position="854"/>
    </location>
</feature>
<evidence type="ECO:0000256" key="1">
    <source>
        <dbReference type="RuleBase" id="RU362114"/>
    </source>
</evidence>
<dbReference type="OrthoDB" id="6133115at2759"/>
<comment type="caution">
    <text evidence="4">The sequence shown here is derived from an EMBL/GenBank/DDBJ whole genome shotgun (WGS) entry which is preliminary data.</text>
</comment>
<dbReference type="AlphaFoldDB" id="A0A210PIW5"/>
<dbReference type="GO" id="GO:0003950">
    <property type="term" value="F:NAD+ poly-ADP-ribosyltransferase activity"/>
    <property type="evidence" value="ECO:0007669"/>
    <property type="project" value="UniProtKB-UniRule"/>
</dbReference>
<dbReference type="PANTHER" id="PTHR45740">
    <property type="entry name" value="POLY [ADP-RIBOSE] POLYMERASE"/>
    <property type="match status" value="1"/>
</dbReference>
<protein>
    <recommendedName>
        <fullName evidence="1">Poly [ADP-ribose] polymerase</fullName>
        <shortName evidence="1">PARP</shortName>
        <ecNumber evidence="1">2.4.2.-</ecNumber>
    </recommendedName>
</protein>
<feature type="compositionally biased region" description="Polar residues" evidence="2">
    <location>
        <begin position="289"/>
        <end position="298"/>
    </location>
</feature>
<feature type="region of interest" description="Disordered" evidence="2">
    <location>
        <begin position="827"/>
        <end position="854"/>
    </location>
</feature>